<keyword evidence="2" id="KW-1185">Reference proteome</keyword>
<comment type="caution">
    <text evidence="1">The sequence shown here is derived from an EMBL/GenBank/DDBJ whole genome shotgun (WGS) entry which is preliminary data.</text>
</comment>
<dbReference type="Gene3D" id="2.60.40.1890">
    <property type="entry name" value="PCu(A)C copper chaperone"/>
    <property type="match status" value="1"/>
</dbReference>
<dbReference type="SUPFAM" id="SSF110087">
    <property type="entry name" value="DR1885-like metal-binding protein"/>
    <property type="match status" value="1"/>
</dbReference>
<name>A0A4R5ULH0_9HYPH</name>
<dbReference type="InterPro" id="IPR058248">
    <property type="entry name" value="Lxx211020-like"/>
</dbReference>
<organism evidence="1 2">
    <name type="scientific">Rhizobium deserti</name>
    <dbReference type="NCBI Taxonomy" id="2547961"/>
    <lineage>
        <taxon>Bacteria</taxon>
        <taxon>Pseudomonadati</taxon>
        <taxon>Pseudomonadota</taxon>
        <taxon>Alphaproteobacteria</taxon>
        <taxon>Hyphomicrobiales</taxon>
        <taxon>Rhizobiaceae</taxon>
        <taxon>Rhizobium/Agrobacterium group</taxon>
        <taxon>Rhizobium</taxon>
    </lineage>
</organism>
<sequence>MINRMIDTLTAGLCAARTSYMHGKRWIGSNQSCQVKGRRRQMKLIGKLARAGALTASLAALPGANTGLVHAAATSAEATLGVPVKVGNLEITGAFTKAMLPGQPVGGGYLTIKNSGTADDVLVSASSPAAAAVELHEMAMQGEVMKMRRLDDGIVIPAGQTVKLSPGGLHLMFLKVKEPFKQGAIVPVTLTFRAAGNVDAAFPVEAAGPGQPARN</sequence>
<proteinExistence type="predicted"/>
<evidence type="ECO:0000313" key="1">
    <source>
        <dbReference type="EMBL" id="TDK38672.1"/>
    </source>
</evidence>
<dbReference type="EMBL" id="SMTL01000001">
    <property type="protein sequence ID" value="TDK38672.1"/>
    <property type="molecule type" value="Genomic_DNA"/>
</dbReference>
<protein>
    <submittedName>
        <fullName evidence="1">Copper chaperone PCu(A)C</fullName>
    </submittedName>
</protein>
<dbReference type="PANTHER" id="PTHR36302:SF1">
    <property type="entry name" value="COPPER CHAPERONE PCU(A)C"/>
    <property type="match status" value="1"/>
</dbReference>
<dbReference type="OrthoDB" id="9796962at2"/>
<dbReference type="Proteomes" id="UP000295238">
    <property type="component" value="Unassembled WGS sequence"/>
</dbReference>
<gene>
    <name evidence="1" type="ORF">E2F50_00495</name>
</gene>
<accession>A0A4R5ULH0</accession>
<dbReference type="InterPro" id="IPR036182">
    <property type="entry name" value="PCuAC_sf"/>
</dbReference>
<evidence type="ECO:0000313" key="2">
    <source>
        <dbReference type="Proteomes" id="UP000295238"/>
    </source>
</evidence>
<dbReference type="InterPro" id="IPR007410">
    <property type="entry name" value="LpqE-like"/>
</dbReference>
<dbReference type="PANTHER" id="PTHR36302">
    <property type="entry name" value="BLR7088 PROTEIN"/>
    <property type="match status" value="1"/>
</dbReference>
<reference evidence="1 2" key="1">
    <citation type="submission" date="2019-03" db="EMBL/GenBank/DDBJ databases">
        <title>Rhizobium sp. nov., an bacterium isolated from biocrust in Mu Us Desert.</title>
        <authorList>
            <person name="Lixiong L."/>
        </authorList>
    </citation>
    <scope>NUCLEOTIDE SEQUENCE [LARGE SCALE GENOMIC DNA]</scope>
    <source>
        <strain evidence="1 2">SPY-1</strain>
    </source>
</reference>
<dbReference type="Pfam" id="PF04314">
    <property type="entry name" value="PCuAC"/>
    <property type="match status" value="1"/>
</dbReference>
<dbReference type="AlphaFoldDB" id="A0A4R5ULH0"/>